<comment type="caution">
    <text evidence="8">The sequence shown here is derived from an EMBL/GenBank/DDBJ whole genome shotgun (WGS) entry which is preliminary data.</text>
</comment>
<dbReference type="Proteomes" id="UP001205748">
    <property type="component" value="Unassembled WGS sequence"/>
</dbReference>
<evidence type="ECO:0000313" key="8">
    <source>
        <dbReference type="EMBL" id="MCR1899565.1"/>
    </source>
</evidence>
<evidence type="ECO:0000313" key="9">
    <source>
        <dbReference type="Proteomes" id="UP001205748"/>
    </source>
</evidence>
<feature type="transmembrane region" description="Helical" evidence="7">
    <location>
        <begin position="13"/>
        <end position="35"/>
    </location>
</feature>
<comment type="similarity">
    <text evidence="2">Belongs to the chromate ion transporter (CHR) (TC 2.A.51) family.</text>
</comment>
<dbReference type="RefSeq" id="WP_257532064.1">
    <property type="nucleotide sequence ID" value="NZ_JANKAS010000011.1"/>
</dbReference>
<organism evidence="8 9">
    <name type="scientific">Irregularibacter muris</name>
    <dbReference type="NCBI Taxonomy" id="1796619"/>
    <lineage>
        <taxon>Bacteria</taxon>
        <taxon>Bacillati</taxon>
        <taxon>Bacillota</taxon>
        <taxon>Clostridia</taxon>
        <taxon>Eubacteriales</taxon>
        <taxon>Eubacteriaceae</taxon>
        <taxon>Irregularibacter</taxon>
    </lineage>
</organism>
<keyword evidence="4 7" id="KW-0812">Transmembrane</keyword>
<feature type="transmembrane region" description="Helical" evidence="7">
    <location>
        <begin position="81"/>
        <end position="106"/>
    </location>
</feature>
<reference evidence="8" key="1">
    <citation type="submission" date="2022-07" db="EMBL/GenBank/DDBJ databases">
        <title>Enhanced cultured diversity of the mouse gut microbiota enables custom-made synthetic communities.</title>
        <authorList>
            <person name="Afrizal A."/>
        </authorList>
    </citation>
    <scope>NUCLEOTIDE SEQUENCE</scope>
    <source>
        <strain evidence="8">DSM 28593</strain>
    </source>
</reference>
<evidence type="ECO:0000256" key="3">
    <source>
        <dbReference type="ARBA" id="ARBA00022475"/>
    </source>
</evidence>
<evidence type="ECO:0000256" key="4">
    <source>
        <dbReference type="ARBA" id="ARBA00022692"/>
    </source>
</evidence>
<accession>A0AAE3KZP9</accession>
<evidence type="ECO:0000256" key="7">
    <source>
        <dbReference type="SAM" id="Phobius"/>
    </source>
</evidence>
<dbReference type="Pfam" id="PF02417">
    <property type="entry name" value="Chromate_transp"/>
    <property type="match status" value="1"/>
</dbReference>
<feature type="transmembrane region" description="Helical" evidence="7">
    <location>
        <begin position="112"/>
        <end position="134"/>
    </location>
</feature>
<dbReference type="InterPro" id="IPR052518">
    <property type="entry name" value="CHR_Transporter"/>
</dbReference>
<sequence length="200" mass="21447">MTKESKRRLLIEIFMSFFKVGLFTFGGGFAMIPLIEKEMIDKKAWVEEEEIIDIFALSQSVPGSIAINSSTSIGYKIAGTYGAVVATIGVVLPSFMIITIIAAFLSNFQDNAIVQAAFMGVRSAVVGLVLMAAIKIGKTSIKDALAALITILTVILILAINLNVIFAIIGGGLVGWIVGYIIPLKKKEKSHKEGHKDGLS</sequence>
<keyword evidence="9" id="KW-1185">Reference proteome</keyword>
<keyword evidence="6 7" id="KW-0472">Membrane</keyword>
<dbReference type="PANTHER" id="PTHR43663">
    <property type="entry name" value="CHROMATE TRANSPORT PROTEIN-RELATED"/>
    <property type="match status" value="1"/>
</dbReference>
<keyword evidence="3" id="KW-1003">Cell membrane</keyword>
<comment type="subcellular location">
    <subcellularLocation>
        <location evidence="1">Cell membrane</location>
        <topology evidence="1">Multi-pass membrane protein</topology>
    </subcellularLocation>
</comment>
<evidence type="ECO:0000256" key="6">
    <source>
        <dbReference type="ARBA" id="ARBA00023136"/>
    </source>
</evidence>
<evidence type="ECO:0000256" key="2">
    <source>
        <dbReference type="ARBA" id="ARBA00005262"/>
    </source>
</evidence>
<evidence type="ECO:0000256" key="5">
    <source>
        <dbReference type="ARBA" id="ARBA00022989"/>
    </source>
</evidence>
<dbReference type="GO" id="GO:0015109">
    <property type="term" value="F:chromate transmembrane transporter activity"/>
    <property type="evidence" value="ECO:0007669"/>
    <property type="project" value="InterPro"/>
</dbReference>
<feature type="transmembrane region" description="Helical" evidence="7">
    <location>
        <begin position="164"/>
        <end position="182"/>
    </location>
</feature>
<dbReference type="AlphaFoldDB" id="A0AAE3KZP9"/>
<proteinExistence type="inferred from homology"/>
<dbReference type="PANTHER" id="PTHR43663:SF1">
    <property type="entry name" value="CHROMATE TRANSPORTER"/>
    <property type="match status" value="1"/>
</dbReference>
<name>A0AAE3KZP9_9FIRM</name>
<dbReference type="EMBL" id="JANKAS010000011">
    <property type="protein sequence ID" value="MCR1899565.1"/>
    <property type="molecule type" value="Genomic_DNA"/>
</dbReference>
<gene>
    <name evidence="8" type="ORF">NSA47_11315</name>
</gene>
<evidence type="ECO:0000256" key="1">
    <source>
        <dbReference type="ARBA" id="ARBA00004651"/>
    </source>
</evidence>
<dbReference type="InterPro" id="IPR003370">
    <property type="entry name" value="Chromate_transpt"/>
</dbReference>
<keyword evidence="5 7" id="KW-1133">Transmembrane helix</keyword>
<dbReference type="GO" id="GO:0005886">
    <property type="term" value="C:plasma membrane"/>
    <property type="evidence" value="ECO:0007669"/>
    <property type="project" value="UniProtKB-SubCell"/>
</dbReference>
<protein>
    <submittedName>
        <fullName evidence="8">Chromate transporter</fullName>
    </submittedName>
</protein>